<accession>A0A0F7S8N0</accession>
<protein>
    <submittedName>
        <fullName evidence="1">Uncharacterized protein</fullName>
    </submittedName>
</protein>
<dbReference type="EMBL" id="CCFA01002182">
    <property type="protein sequence ID" value="CDW97719.1"/>
    <property type="molecule type" value="Genomic_DNA"/>
</dbReference>
<evidence type="ECO:0000313" key="2">
    <source>
        <dbReference type="Proteomes" id="UP000242770"/>
    </source>
</evidence>
<dbReference type="AlphaFoldDB" id="A0A0F7S8N0"/>
<proteinExistence type="predicted"/>
<keyword evidence="2" id="KW-1185">Reference proteome</keyword>
<sequence length="70" mass="7919">QFGELEHLQIQLPSSGKKLKRELMALATFKTLKDAWQAVVTGGEMRCSGLLEECFIGWAQYSKNSETKEK</sequence>
<feature type="non-terminal residue" evidence="1">
    <location>
        <position position="70"/>
    </location>
</feature>
<gene>
    <name evidence="1" type="primary">SSCI37910.1</name>
</gene>
<feature type="non-terminal residue" evidence="1">
    <location>
        <position position="1"/>
    </location>
</feature>
<evidence type="ECO:0000313" key="1">
    <source>
        <dbReference type="EMBL" id="CDW97719.1"/>
    </source>
</evidence>
<dbReference type="STRING" id="49012.A0A0F7S8N0"/>
<dbReference type="Proteomes" id="UP000242770">
    <property type="component" value="Unassembled WGS sequence"/>
</dbReference>
<reference evidence="2" key="1">
    <citation type="submission" date="2014-06" db="EMBL/GenBank/DDBJ databases">
        <authorList>
            <person name="Berkman P.J."/>
        </authorList>
    </citation>
    <scope>NUCLEOTIDE SEQUENCE [LARGE SCALE GENOMIC DNA]</scope>
</reference>
<organism evidence="1 2">
    <name type="scientific">Sporisorium scitamineum</name>
    <dbReference type="NCBI Taxonomy" id="49012"/>
    <lineage>
        <taxon>Eukaryota</taxon>
        <taxon>Fungi</taxon>
        <taxon>Dikarya</taxon>
        <taxon>Basidiomycota</taxon>
        <taxon>Ustilaginomycotina</taxon>
        <taxon>Ustilaginomycetes</taxon>
        <taxon>Ustilaginales</taxon>
        <taxon>Ustilaginaceae</taxon>
        <taxon>Sporisorium</taxon>
    </lineage>
</organism>
<name>A0A0F7S8N0_9BASI</name>